<proteinExistence type="inferred from homology"/>
<dbReference type="KEGG" id="pda:103721441"/>
<dbReference type="RefSeq" id="XP_038976880.1">
    <property type="nucleotide sequence ID" value="XM_039120952.1"/>
</dbReference>
<evidence type="ECO:0000256" key="2">
    <source>
        <dbReference type="SAM" id="MobiDB-lite"/>
    </source>
</evidence>
<evidence type="ECO:0000313" key="3">
    <source>
        <dbReference type="Proteomes" id="UP000228380"/>
    </source>
</evidence>
<dbReference type="AlphaFoldDB" id="A0A8B8ZRM0"/>
<evidence type="ECO:0000313" key="8">
    <source>
        <dbReference type="RefSeq" id="XP_038976881.1"/>
    </source>
</evidence>
<dbReference type="GO" id="GO:0006887">
    <property type="term" value="P:exocytosis"/>
    <property type="evidence" value="ECO:0007669"/>
    <property type="project" value="TreeGrafter"/>
</dbReference>
<dbReference type="RefSeq" id="XP_038976879.1">
    <property type="nucleotide sequence ID" value="XM_039120951.1"/>
</dbReference>
<feature type="region of interest" description="Disordered" evidence="2">
    <location>
        <begin position="1"/>
        <end position="24"/>
    </location>
</feature>
<dbReference type="RefSeq" id="XP_038976881.1">
    <property type="nucleotide sequence ID" value="XM_039120953.1"/>
</dbReference>
<keyword evidence="3" id="KW-1185">Reference proteome</keyword>
<dbReference type="GO" id="GO:0071203">
    <property type="term" value="C:WASH complex"/>
    <property type="evidence" value="ECO:0007669"/>
    <property type="project" value="InterPro"/>
</dbReference>
<dbReference type="InterPro" id="IPR019309">
    <property type="entry name" value="WASHC3"/>
</dbReference>
<dbReference type="RefSeq" id="XP_038976878.1">
    <property type="nucleotide sequence ID" value="XM_039120950.1"/>
</dbReference>
<dbReference type="OrthoDB" id="268027at2759"/>
<dbReference type="Proteomes" id="UP000228380">
    <property type="component" value="Unplaced"/>
</dbReference>
<comment type="similarity">
    <text evidence="1">Belongs to the CCDC53 family.</text>
</comment>
<evidence type="ECO:0000313" key="5">
    <source>
        <dbReference type="RefSeq" id="XP_038976878.1"/>
    </source>
</evidence>
<evidence type="ECO:0000256" key="1">
    <source>
        <dbReference type="ARBA" id="ARBA00006290"/>
    </source>
</evidence>
<dbReference type="PANTHER" id="PTHR13015">
    <property type="entry name" value="PROTEIN AD-016-RELATED"/>
    <property type="match status" value="1"/>
</dbReference>
<dbReference type="PANTHER" id="PTHR13015:SF0">
    <property type="entry name" value="WASH COMPLEX SUBUNIT 3"/>
    <property type="match status" value="1"/>
</dbReference>
<gene>
    <name evidence="4 5 6 7 8" type="primary">LOC103721441</name>
</gene>
<reference evidence="4 5" key="1">
    <citation type="submission" date="2025-04" db="UniProtKB">
        <authorList>
            <consortium name="RefSeq"/>
        </authorList>
    </citation>
    <scope>IDENTIFICATION</scope>
    <source>
        <tissue evidence="4 5">Young leaves</tissue>
    </source>
</reference>
<evidence type="ECO:0000313" key="4">
    <source>
        <dbReference type="RefSeq" id="XP_038976877.1"/>
    </source>
</evidence>
<sequence length="188" mass="21041">MMPRRAAGRSPSIPPSFSAYPPQPVDEEEEAALAISDQRTLYLVNIFISNNARFLNTFADLCQDKLADVHRRILRLDASLTLLEAKLRSTCPKKELEDDSGFKAMGSSSQSILSNLLPLDKSLYRPCVSGESSRVKSIQKGFKHKGHNKCRSGKRGHRHIFAPFHALRQSTCEGFYRCSAVKFSITIL</sequence>
<organism evidence="3 8">
    <name type="scientific">Phoenix dactylifera</name>
    <name type="common">Date palm</name>
    <dbReference type="NCBI Taxonomy" id="42345"/>
    <lineage>
        <taxon>Eukaryota</taxon>
        <taxon>Viridiplantae</taxon>
        <taxon>Streptophyta</taxon>
        <taxon>Embryophyta</taxon>
        <taxon>Tracheophyta</taxon>
        <taxon>Spermatophyta</taxon>
        <taxon>Magnoliopsida</taxon>
        <taxon>Liliopsida</taxon>
        <taxon>Arecaceae</taxon>
        <taxon>Coryphoideae</taxon>
        <taxon>Phoeniceae</taxon>
        <taxon>Phoenix</taxon>
    </lineage>
</organism>
<dbReference type="RefSeq" id="XP_038976877.1">
    <property type="nucleotide sequence ID" value="XM_039120949.1"/>
</dbReference>
<protein>
    <submittedName>
        <fullName evidence="4 5">WASH complex subunit 3-like isoform X1</fullName>
    </submittedName>
</protein>
<dbReference type="Pfam" id="PF10152">
    <property type="entry name" value="CCDC53"/>
    <property type="match status" value="1"/>
</dbReference>
<evidence type="ECO:0000313" key="7">
    <source>
        <dbReference type="RefSeq" id="XP_038976880.1"/>
    </source>
</evidence>
<accession>A0A8B8ZRM0</accession>
<dbReference type="GO" id="GO:0030041">
    <property type="term" value="P:actin filament polymerization"/>
    <property type="evidence" value="ECO:0007669"/>
    <property type="project" value="TreeGrafter"/>
</dbReference>
<name>A0A8B8ZRM0_PHODC</name>
<dbReference type="Gene3D" id="1.20.5.110">
    <property type="match status" value="1"/>
</dbReference>
<evidence type="ECO:0000313" key="6">
    <source>
        <dbReference type="RefSeq" id="XP_038976879.1"/>
    </source>
</evidence>
<dbReference type="GeneID" id="103721441"/>